<dbReference type="EMBL" id="JASJOS010000004">
    <property type="protein sequence ID" value="MDJ1480642.1"/>
    <property type="molecule type" value="Genomic_DNA"/>
</dbReference>
<protein>
    <recommendedName>
        <fullName evidence="3">Lipoprotein</fullName>
    </recommendedName>
</protein>
<reference evidence="1" key="1">
    <citation type="submission" date="2023-05" db="EMBL/GenBank/DDBJ databases">
        <authorList>
            <person name="Zhang X."/>
        </authorList>
    </citation>
    <scope>NUCLEOTIDE SEQUENCE</scope>
    <source>
        <strain evidence="1">YF14B1</strain>
    </source>
</reference>
<dbReference type="Proteomes" id="UP001241110">
    <property type="component" value="Unassembled WGS sequence"/>
</dbReference>
<comment type="caution">
    <text evidence="1">The sequence shown here is derived from an EMBL/GenBank/DDBJ whole genome shotgun (WGS) entry which is preliminary data.</text>
</comment>
<organism evidence="1 2">
    <name type="scientific">Xanthocytophaga flava</name>
    <dbReference type="NCBI Taxonomy" id="3048013"/>
    <lineage>
        <taxon>Bacteria</taxon>
        <taxon>Pseudomonadati</taxon>
        <taxon>Bacteroidota</taxon>
        <taxon>Cytophagia</taxon>
        <taxon>Cytophagales</taxon>
        <taxon>Rhodocytophagaceae</taxon>
        <taxon>Xanthocytophaga</taxon>
    </lineage>
</organism>
<evidence type="ECO:0000313" key="2">
    <source>
        <dbReference type="Proteomes" id="UP001241110"/>
    </source>
</evidence>
<dbReference type="RefSeq" id="WP_313977492.1">
    <property type="nucleotide sequence ID" value="NZ_JASJOS010000004.1"/>
</dbReference>
<evidence type="ECO:0008006" key="3">
    <source>
        <dbReference type="Google" id="ProtNLM"/>
    </source>
</evidence>
<sequence>MCKTITGILFIILVLGCDFQKEDSPDFIDTRGHFSVALENIDDADFEKFRKELAADVFNDANKKYDKYASLWIRNDSSHSFFINVYNSILTYHKFLLHPADTTKGIIEYMDSFFIPSKQPTTYEIKPGMMKQFYLPYTYLFNKRGKIPLRIDNGNIYVGYSFKERNTINPIESSLQLILNIDSVGNVRLKKCKAIDRRD</sequence>
<evidence type="ECO:0000313" key="1">
    <source>
        <dbReference type="EMBL" id="MDJ1480642.1"/>
    </source>
</evidence>
<name>A0AAE3QJR3_9BACT</name>
<dbReference type="PROSITE" id="PS51257">
    <property type="entry name" value="PROKAR_LIPOPROTEIN"/>
    <property type="match status" value="1"/>
</dbReference>
<dbReference type="AlphaFoldDB" id="A0AAE3QJR3"/>
<accession>A0AAE3QJR3</accession>
<proteinExistence type="predicted"/>
<gene>
    <name evidence="1" type="ORF">QNI16_09110</name>
</gene>